<dbReference type="UniPathway" id="UPA00934"/>
<dbReference type="Gene3D" id="3.20.20.140">
    <property type="entry name" value="Metal-dependent hydrolases"/>
    <property type="match status" value="1"/>
</dbReference>
<accession>I5AUZ9</accession>
<name>I5AUZ9_EUBC6</name>
<dbReference type="PANTHER" id="PTHR39181:SF1">
    <property type="entry name" value="TYROSINE-PROTEIN PHOSPHATASE YWQE"/>
    <property type="match status" value="1"/>
</dbReference>
<dbReference type="InterPro" id="IPR032466">
    <property type="entry name" value="Metal_Hydrolase"/>
</dbReference>
<dbReference type="HOGENOM" id="CLU_085966_1_1_9"/>
<keyword evidence="7" id="KW-1185">Reference proteome</keyword>
<dbReference type="STRING" id="633697.EubceDRAFT1_1847"/>
<evidence type="ECO:0000256" key="4">
    <source>
        <dbReference type="ARBA" id="ARBA00022912"/>
    </source>
</evidence>
<keyword evidence="4" id="KW-0904">Protein phosphatase</keyword>
<dbReference type="Pfam" id="PF19567">
    <property type="entry name" value="CpsB_CapC"/>
    <property type="match status" value="1"/>
</dbReference>
<evidence type="ECO:0000256" key="1">
    <source>
        <dbReference type="ARBA" id="ARBA00005750"/>
    </source>
</evidence>
<dbReference type="GO" id="GO:0030145">
    <property type="term" value="F:manganese ion binding"/>
    <property type="evidence" value="ECO:0007669"/>
    <property type="project" value="InterPro"/>
</dbReference>
<comment type="similarity">
    <text evidence="1">Belongs to the metallo-dependent hydrolases superfamily. CpsB/CapC family.</text>
</comment>
<dbReference type="InterPro" id="IPR016667">
    <property type="entry name" value="Caps_polysacc_synth_CpsB/CapC"/>
</dbReference>
<reference evidence="6 7" key="2">
    <citation type="submission" date="2012-02" db="EMBL/GenBank/DDBJ databases">
        <title>Improved High-Quality Draft sequence of Eubacterium cellulosolvens 6.</title>
        <authorList>
            <consortium name="US DOE Joint Genome Institute"/>
            <person name="Lucas S."/>
            <person name="Han J."/>
            <person name="Lapidus A."/>
            <person name="Cheng J.-F."/>
            <person name="Goodwin L."/>
            <person name="Pitluck S."/>
            <person name="Peters L."/>
            <person name="Mikhailova N."/>
            <person name="Gu W."/>
            <person name="Detter J.C."/>
            <person name="Han C."/>
            <person name="Tapia R."/>
            <person name="Land M."/>
            <person name="Hauser L."/>
            <person name="Kyrpides N."/>
            <person name="Ivanova N."/>
            <person name="Pagani I."/>
            <person name="Johnson E."/>
            <person name="Mukhopadhyay B."/>
            <person name="Anderson I."/>
            <person name="Woyke T."/>
        </authorList>
    </citation>
    <scope>NUCLEOTIDE SEQUENCE [LARGE SCALE GENOMIC DNA]</scope>
    <source>
        <strain evidence="6 7">6</strain>
    </source>
</reference>
<dbReference type="EC" id="3.1.3.48" evidence="2"/>
<dbReference type="PIRSF" id="PIRSF016557">
    <property type="entry name" value="Caps_synth_CpsB"/>
    <property type="match status" value="1"/>
</dbReference>
<dbReference type="eggNOG" id="COG4464">
    <property type="taxonomic scope" value="Bacteria"/>
</dbReference>
<comment type="catalytic activity">
    <reaction evidence="5">
        <text>O-phospho-L-tyrosyl-[protein] + H2O = L-tyrosyl-[protein] + phosphate</text>
        <dbReference type="Rhea" id="RHEA:10684"/>
        <dbReference type="Rhea" id="RHEA-COMP:10136"/>
        <dbReference type="Rhea" id="RHEA-COMP:20101"/>
        <dbReference type="ChEBI" id="CHEBI:15377"/>
        <dbReference type="ChEBI" id="CHEBI:43474"/>
        <dbReference type="ChEBI" id="CHEBI:46858"/>
        <dbReference type="ChEBI" id="CHEBI:61978"/>
        <dbReference type="EC" id="3.1.3.48"/>
    </reaction>
</comment>
<evidence type="ECO:0000256" key="3">
    <source>
        <dbReference type="ARBA" id="ARBA00022801"/>
    </source>
</evidence>
<protein>
    <recommendedName>
        <fullName evidence="2">protein-tyrosine-phosphatase</fullName>
        <ecNumber evidence="2">3.1.3.48</ecNumber>
    </recommendedName>
</protein>
<dbReference type="SUPFAM" id="SSF51556">
    <property type="entry name" value="Metallo-dependent hydrolases"/>
    <property type="match status" value="1"/>
</dbReference>
<dbReference type="PANTHER" id="PTHR39181">
    <property type="entry name" value="TYROSINE-PROTEIN PHOSPHATASE YWQE"/>
    <property type="match status" value="1"/>
</dbReference>
<gene>
    <name evidence="6" type="ORF">EubceDRAFT1_1847</name>
</gene>
<dbReference type="AlphaFoldDB" id="I5AUZ9"/>
<dbReference type="OrthoDB" id="9788539at2"/>
<evidence type="ECO:0000313" key="6">
    <source>
        <dbReference type="EMBL" id="EIM57622.1"/>
    </source>
</evidence>
<proteinExistence type="inferred from homology"/>
<dbReference type="Proteomes" id="UP000005753">
    <property type="component" value="Chromosome"/>
</dbReference>
<reference evidence="6 7" key="1">
    <citation type="submission" date="2010-08" db="EMBL/GenBank/DDBJ databases">
        <authorList>
            <consortium name="US DOE Joint Genome Institute (JGI-PGF)"/>
            <person name="Lucas S."/>
            <person name="Copeland A."/>
            <person name="Lapidus A."/>
            <person name="Cheng J.-F."/>
            <person name="Bruce D."/>
            <person name="Goodwin L."/>
            <person name="Pitluck S."/>
            <person name="Land M.L."/>
            <person name="Hauser L."/>
            <person name="Chang Y.-J."/>
            <person name="Anderson I.J."/>
            <person name="Johnson E."/>
            <person name="Mulhopadhyay B."/>
            <person name="Kyrpides N."/>
            <person name="Woyke T.J."/>
        </authorList>
    </citation>
    <scope>NUCLEOTIDE SEQUENCE [LARGE SCALE GENOMIC DNA]</scope>
    <source>
        <strain evidence="6 7">6</strain>
    </source>
</reference>
<keyword evidence="3" id="KW-0378">Hydrolase</keyword>
<sequence>MDDFFDMHCHIIPDVDDGAKNIEMSLNILKKEYKDGISNIILTPHYRVGMFETPEEKIRENYLELREIVRDEIPDLNLYLGCEYHVNMDMEEELKERSQLRLANTNYVLLEFSGADSAAYIKERVYVALSLGYQPIIAHIERYPALEKDFDLIDYLRRMGAGIQINADAVLGEDGRAAKKFCRKLIKEDLVDYIGSDAHNMKDRPPRMGEAIRLLRKKAGEGYVDHIFRDNPQRIIDEADL</sequence>
<dbReference type="GO" id="GO:0004725">
    <property type="term" value="F:protein tyrosine phosphatase activity"/>
    <property type="evidence" value="ECO:0007669"/>
    <property type="project" value="UniProtKB-EC"/>
</dbReference>
<dbReference type="EMBL" id="CM001487">
    <property type="protein sequence ID" value="EIM57622.1"/>
    <property type="molecule type" value="Genomic_DNA"/>
</dbReference>
<evidence type="ECO:0000256" key="2">
    <source>
        <dbReference type="ARBA" id="ARBA00013064"/>
    </source>
</evidence>
<dbReference type="GO" id="GO:0045227">
    <property type="term" value="P:capsule polysaccharide biosynthetic process"/>
    <property type="evidence" value="ECO:0007669"/>
    <property type="project" value="UniProtKB-UniPathway"/>
</dbReference>
<evidence type="ECO:0000313" key="7">
    <source>
        <dbReference type="Proteomes" id="UP000005753"/>
    </source>
</evidence>
<evidence type="ECO:0000256" key="5">
    <source>
        <dbReference type="ARBA" id="ARBA00051722"/>
    </source>
</evidence>
<organism evidence="6 7">
    <name type="scientific">Eubacterium cellulosolvens (strain ATCC 43171 / JCM 9499 / 6)</name>
    <name type="common">Cillobacterium cellulosolvens</name>
    <dbReference type="NCBI Taxonomy" id="633697"/>
    <lineage>
        <taxon>Bacteria</taxon>
        <taxon>Bacillati</taxon>
        <taxon>Bacillota</taxon>
        <taxon>Clostridia</taxon>
        <taxon>Eubacteriales</taxon>
        <taxon>Eubacteriaceae</taxon>
        <taxon>Eubacterium</taxon>
    </lineage>
</organism>